<proteinExistence type="inferred from homology"/>
<evidence type="ECO:0000313" key="7">
    <source>
        <dbReference type="EMBL" id="TQL34929.1"/>
    </source>
</evidence>
<dbReference type="InterPro" id="IPR015422">
    <property type="entry name" value="PyrdxlP-dep_Trfase_small"/>
</dbReference>
<name>A0A542XGH8_9MICO</name>
<comment type="cofactor">
    <cofactor evidence="1">
        <name>pyridoxal 5'-phosphate</name>
        <dbReference type="ChEBI" id="CHEBI:597326"/>
    </cofactor>
</comment>
<dbReference type="PANTHER" id="PTHR43525">
    <property type="entry name" value="PROTEIN MALY"/>
    <property type="match status" value="1"/>
</dbReference>
<sequence length="383" mass="40974">MSQTEPILGASLDELRRTRTSVKWQAYGHEAIPVWVAEMDARPCPPVVEAVTSALGRGDTGYAWTAEYVRAAMDFAKRRWDWSPDPGAAMSVPDVMSGIEALLVHNVPREAGVVLSPPCYDSFYGFVAATGRRLVKAPLGADLRLDLDALDRAFVEAGPGGAYVLCNPQNPTGTVHTADELRALARLADERRILVLSDEIHAPLVQPGTTYTPYLSLPEAARGVALMSGSKAFNLAGIKAALAFAGPDAKERLAALPEVLTHGANHLGVIAATAAYDHGGPWLDQLLGELADRRRLLGELLAQRLPDVRPVPSQATFLAWLDCRGLGVDDPVATFRRGGVIVSAGTWYDPDQGAGWVRFNLGTSPEVITAAVDRMAAALEPVE</sequence>
<evidence type="ECO:0000256" key="1">
    <source>
        <dbReference type="ARBA" id="ARBA00001933"/>
    </source>
</evidence>
<dbReference type="InterPro" id="IPR051798">
    <property type="entry name" value="Class-II_PLP-Dep_Aminotrans"/>
</dbReference>
<dbReference type="SUPFAM" id="SSF53383">
    <property type="entry name" value="PLP-dependent transferases"/>
    <property type="match status" value="1"/>
</dbReference>
<evidence type="ECO:0000313" key="8">
    <source>
        <dbReference type="Proteomes" id="UP000318336"/>
    </source>
</evidence>
<dbReference type="AlphaFoldDB" id="A0A542XGH8"/>
<dbReference type="PANTHER" id="PTHR43525:SF2">
    <property type="entry name" value="CYSTATHIONINE BETA-LYASE-RELATED"/>
    <property type="match status" value="1"/>
</dbReference>
<organism evidence="7 8">
    <name type="scientific">Barrientosiimonas humi</name>
    <dbReference type="NCBI Taxonomy" id="999931"/>
    <lineage>
        <taxon>Bacteria</taxon>
        <taxon>Bacillati</taxon>
        <taxon>Actinomycetota</taxon>
        <taxon>Actinomycetes</taxon>
        <taxon>Micrococcales</taxon>
        <taxon>Dermacoccaceae</taxon>
        <taxon>Barrientosiimonas</taxon>
    </lineage>
</organism>
<dbReference type="InterPro" id="IPR004839">
    <property type="entry name" value="Aminotransferase_I/II_large"/>
</dbReference>
<comment type="similarity">
    <text evidence="5">Belongs to the class-II pyridoxal-phosphate-dependent aminotransferase family. MalY/PatB cystathionine beta-lyase subfamily.</text>
</comment>
<evidence type="ECO:0000256" key="4">
    <source>
        <dbReference type="ARBA" id="ARBA00023239"/>
    </source>
</evidence>
<dbReference type="CDD" id="cd00609">
    <property type="entry name" value="AAT_like"/>
    <property type="match status" value="1"/>
</dbReference>
<keyword evidence="4 7" id="KW-0456">Lyase</keyword>
<evidence type="ECO:0000256" key="2">
    <source>
        <dbReference type="ARBA" id="ARBA00012224"/>
    </source>
</evidence>
<evidence type="ECO:0000256" key="3">
    <source>
        <dbReference type="ARBA" id="ARBA00022898"/>
    </source>
</evidence>
<dbReference type="Gene3D" id="3.40.640.10">
    <property type="entry name" value="Type I PLP-dependent aspartate aminotransferase-like (Major domain)"/>
    <property type="match status" value="1"/>
</dbReference>
<dbReference type="EC" id="4.4.1.13" evidence="2"/>
<gene>
    <name evidence="7" type="ORF">FB554_3112</name>
</gene>
<keyword evidence="8" id="KW-1185">Reference proteome</keyword>
<protein>
    <recommendedName>
        <fullName evidence="2">cysteine-S-conjugate beta-lyase</fullName>
        <ecNumber evidence="2">4.4.1.13</ecNumber>
    </recommendedName>
</protein>
<evidence type="ECO:0000259" key="6">
    <source>
        <dbReference type="Pfam" id="PF00155"/>
    </source>
</evidence>
<keyword evidence="3" id="KW-0663">Pyridoxal phosphate</keyword>
<accession>A0A542XGH8</accession>
<dbReference type="Pfam" id="PF00155">
    <property type="entry name" value="Aminotran_1_2"/>
    <property type="match status" value="1"/>
</dbReference>
<dbReference type="RefSeq" id="WP_142007269.1">
    <property type="nucleotide sequence ID" value="NZ_CP170994.1"/>
</dbReference>
<feature type="domain" description="Aminotransferase class I/classII large" evidence="6">
    <location>
        <begin position="83"/>
        <end position="374"/>
    </location>
</feature>
<dbReference type="EMBL" id="VFOK01000001">
    <property type="protein sequence ID" value="TQL34929.1"/>
    <property type="molecule type" value="Genomic_DNA"/>
</dbReference>
<dbReference type="GO" id="GO:0047804">
    <property type="term" value="F:cysteine-S-conjugate beta-lyase activity"/>
    <property type="evidence" value="ECO:0007669"/>
    <property type="project" value="UniProtKB-EC"/>
</dbReference>
<dbReference type="Proteomes" id="UP000318336">
    <property type="component" value="Unassembled WGS sequence"/>
</dbReference>
<evidence type="ECO:0000256" key="5">
    <source>
        <dbReference type="ARBA" id="ARBA00037974"/>
    </source>
</evidence>
<comment type="caution">
    <text evidence="7">The sequence shown here is derived from an EMBL/GenBank/DDBJ whole genome shotgun (WGS) entry which is preliminary data.</text>
</comment>
<dbReference type="Gene3D" id="3.90.1150.10">
    <property type="entry name" value="Aspartate Aminotransferase, domain 1"/>
    <property type="match status" value="1"/>
</dbReference>
<dbReference type="InterPro" id="IPR015424">
    <property type="entry name" value="PyrdxlP-dep_Trfase"/>
</dbReference>
<dbReference type="InterPro" id="IPR015421">
    <property type="entry name" value="PyrdxlP-dep_Trfase_major"/>
</dbReference>
<dbReference type="GO" id="GO:0030170">
    <property type="term" value="F:pyridoxal phosphate binding"/>
    <property type="evidence" value="ECO:0007669"/>
    <property type="project" value="InterPro"/>
</dbReference>
<dbReference type="OrthoDB" id="3224382at2"/>
<reference evidence="7 8" key="1">
    <citation type="submission" date="2019-06" db="EMBL/GenBank/DDBJ databases">
        <title>Sequencing the genomes of 1000 actinobacteria strains.</title>
        <authorList>
            <person name="Klenk H.-P."/>
        </authorList>
    </citation>
    <scope>NUCLEOTIDE SEQUENCE [LARGE SCALE GENOMIC DNA]</scope>
    <source>
        <strain evidence="7 8">DSM 24617</strain>
    </source>
</reference>